<evidence type="ECO:0000259" key="1">
    <source>
        <dbReference type="SMART" id="SM00860"/>
    </source>
</evidence>
<dbReference type="InterPro" id="IPR037883">
    <property type="entry name" value="Knr4/Smi1-like_sf"/>
</dbReference>
<accession>A0ABY7QIL1</accession>
<dbReference type="RefSeq" id="WP_271147845.1">
    <property type="nucleotide sequence ID" value="NZ_CP115859.1"/>
</dbReference>
<dbReference type="Gene3D" id="3.40.1580.10">
    <property type="entry name" value="SMI1/KNR4-like"/>
    <property type="match status" value="1"/>
</dbReference>
<proteinExistence type="predicted"/>
<name>A0ABY7QIL1_9FLAO</name>
<organism evidence="2 3">
    <name type="scientific">Chryseobacterium camelliae</name>
    <dbReference type="NCBI Taxonomy" id="1265445"/>
    <lineage>
        <taxon>Bacteria</taxon>
        <taxon>Pseudomonadati</taxon>
        <taxon>Bacteroidota</taxon>
        <taxon>Flavobacteriia</taxon>
        <taxon>Flavobacteriales</taxon>
        <taxon>Weeksellaceae</taxon>
        <taxon>Chryseobacterium group</taxon>
        <taxon>Chryseobacterium</taxon>
    </lineage>
</organism>
<gene>
    <name evidence="2" type="ORF">PFY12_10335</name>
</gene>
<evidence type="ECO:0000313" key="3">
    <source>
        <dbReference type="Proteomes" id="UP001210978"/>
    </source>
</evidence>
<evidence type="ECO:0000313" key="2">
    <source>
        <dbReference type="EMBL" id="WBV59455.1"/>
    </source>
</evidence>
<dbReference type="InterPro" id="IPR018958">
    <property type="entry name" value="Knr4/Smi1-like_dom"/>
</dbReference>
<dbReference type="SMART" id="SM00860">
    <property type="entry name" value="SMI1_KNR4"/>
    <property type="match status" value="1"/>
</dbReference>
<dbReference type="EMBL" id="CP115859">
    <property type="protein sequence ID" value="WBV59455.1"/>
    <property type="molecule type" value="Genomic_DNA"/>
</dbReference>
<dbReference type="Proteomes" id="UP001210978">
    <property type="component" value="Chromosome"/>
</dbReference>
<dbReference type="SUPFAM" id="SSF160631">
    <property type="entry name" value="SMI1/KNR4-like"/>
    <property type="match status" value="1"/>
</dbReference>
<sequence length="148" mass="17250">MKANPDIIGEKNDGINESQIVEMEKFSKNKFPDSYREFLFLGGKNNNIFQSASSSSFNRFKSLRESVENVLTEDNYKIEKDFWVISSLDGGEQFHFFFYDEGENPPVYYYCSYLSEWENENGKGTPGYKKISDTFSEYLEKKIKALKS</sequence>
<keyword evidence="3" id="KW-1185">Reference proteome</keyword>
<feature type="domain" description="Knr4/Smi1-like" evidence="1">
    <location>
        <begin position="14"/>
        <end position="141"/>
    </location>
</feature>
<protein>
    <submittedName>
        <fullName evidence="2">SMI1/KNR4 family protein</fullName>
    </submittedName>
</protein>
<reference evidence="2 3" key="1">
    <citation type="submission" date="2023-01" db="EMBL/GenBank/DDBJ databases">
        <title>Complete genome of Chryseobacterium camelliae VAN22-5A.</title>
        <authorList>
            <person name="Zong G."/>
            <person name="Cao G."/>
        </authorList>
    </citation>
    <scope>NUCLEOTIDE SEQUENCE [LARGE SCALE GENOMIC DNA]</scope>
    <source>
        <strain evidence="2 3">VAN22-5A</strain>
    </source>
</reference>
<dbReference type="Pfam" id="PF09346">
    <property type="entry name" value="SMI1_KNR4"/>
    <property type="match status" value="1"/>
</dbReference>